<dbReference type="Gene3D" id="1.10.287.130">
    <property type="match status" value="1"/>
</dbReference>
<dbReference type="InterPro" id="IPR006189">
    <property type="entry name" value="CHASE_dom"/>
</dbReference>
<sequence length="589" mass="66177">MKMQPHRGQITPLHLVVIALSFSVTFTIWQYTKHQTEIKVQQRFEASRDRIVGLIENRMARYEDALWAGVSAMDSQGGDMTLEQWRLFTEKMRIGDKYPGINGIGVIHYLRPDMLDAYLDARGIERDVFQIFPDHDSDHMMPISFIEPEAANSAAIGLDIAHETNRRNAALASRDTGYAQITGPIVLVQDASSTPGFLFYAPIYKEGPLDTLEQRRASFSGTVYAPFVVNRLMDGLLAKHLRHVSVSISDADEVIYDEHLTAEDLHDDNPMFAEQVTLDLYGRQWRLDIRTNLAFRHNNSDMQPVLFLIAGVLIEVLVIALIIMMARTNKKAVAYAEKVTDALRSEKEKLVKSNVELEQFAYVISHDLKTPIRGIAGLADMLKEDLEDYCSSKDANPEVTTAIDLIHDRVQRMNDLTSGILEFSCIRETYGKDSPLELTDFITSMIADLDLEPDQLVLDTPVQTLTTDTINLRRVLENLIGNAVKYHDGRTPLRIRVCVEDKGDTFAFSVADNGPGIDVRYHKKIFEMFQTLRTCDTPESTGIGLAVVKKSVELHGGRVEIISHPGEGATFSFHWPRNATAPPRESTAA</sequence>
<gene>
    <name evidence="13" type="primary">sasA_6</name>
    <name evidence="13" type="ORF">ROLI_015280</name>
</gene>
<evidence type="ECO:0000256" key="8">
    <source>
        <dbReference type="ARBA" id="ARBA00022989"/>
    </source>
</evidence>
<keyword evidence="6 10" id="KW-0812">Transmembrane</keyword>
<dbReference type="InterPro" id="IPR003661">
    <property type="entry name" value="HisK_dim/P_dom"/>
</dbReference>
<feature type="transmembrane region" description="Helical" evidence="10">
    <location>
        <begin position="305"/>
        <end position="326"/>
    </location>
</feature>
<keyword evidence="8 10" id="KW-1133">Transmembrane helix</keyword>
<dbReference type="PROSITE" id="PS50839">
    <property type="entry name" value="CHASE"/>
    <property type="match status" value="1"/>
</dbReference>
<dbReference type="SMART" id="SM01079">
    <property type="entry name" value="CHASE"/>
    <property type="match status" value="1"/>
</dbReference>
<evidence type="ECO:0000256" key="9">
    <source>
        <dbReference type="ARBA" id="ARBA00023136"/>
    </source>
</evidence>
<dbReference type="PRINTS" id="PR00344">
    <property type="entry name" value="BCTRLSENSOR"/>
</dbReference>
<dbReference type="Pfam" id="PF02518">
    <property type="entry name" value="HATPase_c"/>
    <property type="match status" value="1"/>
</dbReference>
<evidence type="ECO:0000256" key="1">
    <source>
        <dbReference type="ARBA" id="ARBA00000085"/>
    </source>
</evidence>
<evidence type="ECO:0000256" key="6">
    <source>
        <dbReference type="ARBA" id="ARBA00022692"/>
    </source>
</evidence>
<proteinExistence type="predicted"/>
<dbReference type="InterPro" id="IPR005467">
    <property type="entry name" value="His_kinase_dom"/>
</dbReference>
<feature type="domain" description="CHASE" evidence="12">
    <location>
        <begin position="142"/>
        <end position="257"/>
    </location>
</feature>
<dbReference type="SUPFAM" id="SSF47384">
    <property type="entry name" value="Homodimeric domain of signal transducing histidine kinase"/>
    <property type="match status" value="1"/>
</dbReference>
<dbReference type="RefSeq" id="WP_187429811.1">
    <property type="nucleotide sequence ID" value="NZ_CP143423.1"/>
</dbReference>
<evidence type="ECO:0000259" key="12">
    <source>
        <dbReference type="PROSITE" id="PS50839"/>
    </source>
</evidence>
<dbReference type="SMART" id="SM00388">
    <property type="entry name" value="HisKA"/>
    <property type="match status" value="1"/>
</dbReference>
<keyword evidence="7" id="KW-0418">Kinase</keyword>
<comment type="subcellular location">
    <subcellularLocation>
        <location evidence="2">Membrane</location>
    </subcellularLocation>
</comment>
<dbReference type="EC" id="2.7.13.3" evidence="3"/>
<keyword evidence="14" id="KW-1185">Reference proteome</keyword>
<keyword evidence="9 10" id="KW-0472">Membrane</keyword>
<organism evidence="13 14">
    <name type="scientific">Roseobacter fucihabitans</name>
    <dbReference type="NCBI Taxonomy" id="1537242"/>
    <lineage>
        <taxon>Bacteria</taxon>
        <taxon>Pseudomonadati</taxon>
        <taxon>Pseudomonadota</taxon>
        <taxon>Alphaproteobacteria</taxon>
        <taxon>Rhodobacterales</taxon>
        <taxon>Roseobacteraceae</taxon>
        <taxon>Roseobacter</taxon>
    </lineage>
</organism>
<protein>
    <recommendedName>
        <fullName evidence="3">histidine kinase</fullName>
        <ecNumber evidence="3">2.7.13.3</ecNumber>
    </recommendedName>
</protein>
<dbReference type="InterPro" id="IPR042240">
    <property type="entry name" value="CHASE_sf"/>
</dbReference>
<evidence type="ECO:0000313" key="14">
    <source>
        <dbReference type="Proteomes" id="UP001318682"/>
    </source>
</evidence>
<evidence type="ECO:0000256" key="3">
    <source>
        <dbReference type="ARBA" id="ARBA00012438"/>
    </source>
</evidence>
<dbReference type="Gene3D" id="3.30.450.350">
    <property type="entry name" value="CHASE domain"/>
    <property type="match status" value="1"/>
</dbReference>
<dbReference type="CDD" id="cd00082">
    <property type="entry name" value="HisKA"/>
    <property type="match status" value="1"/>
</dbReference>
<dbReference type="Gene3D" id="3.30.565.10">
    <property type="entry name" value="Histidine kinase-like ATPase, C-terminal domain"/>
    <property type="match status" value="1"/>
</dbReference>
<dbReference type="PROSITE" id="PS50109">
    <property type="entry name" value="HIS_KIN"/>
    <property type="match status" value="1"/>
</dbReference>
<dbReference type="SUPFAM" id="SSF55874">
    <property type="entry name" value="ATPase domain of HSP90 chaperone/DNA topoisomerase II/histidine kinase"/>
    <property type="match status" value="1"/>
</dbReference>
<dbReference type="InterPro" id="IPR004358">
    <property type="entry name" value="Sig_transdc_His_kin-like_C"/>
</dbReference>
<evidence type="ECO:0000259" key="11">
    <source>
        <dbReference type="PROSITE" id="PS50109"/>
    </source>
</evidence>
<evidence type="ECO:0000256" key="10">
    <source>
        <dbReference type="SAM" id="Phobius"/>
    </source>
</evidence>
<dbReference type="Pfam" id="PF00512">
    <property type="entry name" value="HisKA"/>
    <property type="match status" value="1"/>
</dbReference>
<dbReference type="InterPro" id="IPR036890">
    <property type="entry name" value="HATPase_C_sf"/>
</dbReference>
<dbReference type="PANTHER" id="PTHR42878">
    <property type="entry name" value="TWO-COMPONENT HISTIDINE KINASE"/>
    <property type="match status" value="1"/>
</dbReference>
<dbReference type="GO" id="GO:0016740">
    <property type="term" value="F:transferase activity"/>
    <property type="evidence" value="ECO:0007669"/>
    <property type="project" value="UniProtKB-KW"/>
</dbReference>
<name>A0ABZ2BRW9_9RHOB</name>
<dbReference type="InterPro" id="IPR036097">
    <property type="entry name" value="HisK_dim/P_sf"/>
</dbReference>
<dbReference type="Proteomes" id="UP001318682">
    <property type="component" value="Chromosome"/>
</dbReference>
<evidence type="ECO:0000256" key="5">
    <source>
        <dbReference type="ARBA" id="ARBA00022679"/>
    </source>
</evidence>
<evidence type="ECO:0000256" key="4">
    <source>
        <dbReference type="ARBA" id="ARBA00022553"/>
    </source>
</evidence>
<feature type="transmembrane region" description="Helical" evidence="10">
    <location>
        <begin position="12"/>
        <end position="31"/>
    </location>
</feature>
<comment type="catalytic activity">
    <reaction evidence="1">
        <text>ATP + protein L-histidine = ADP + protein N-phospho-L-histidine.</text>
        <dbReference type="EC" id="2.7.13.3"/>
    </reaction>
</comment>
<keyword evidence="4" id="KW-0597">Phosphoprotein</keyword>
<evidence type="ECO:0000313" key="13">
    <source>
        <dbReference type="EMBL" id="WVX48448.1"/>
    </source>
</evidence>
<dbReference type="InterPro" id="IPR003594">
    <property type="entry name" value="HATPase_dom"/>
</dbReference>
<dbReference type="PANTHER" id="PTHR42878:SF15">
    <property type="entry name" value="BACTERIOPHYTOCHROME"/>
    <property type="match status" value="1"/>
</dbReference>
<dbReference type="SMART" id="SM00387">
    <property type="entry name" value="HATPase_c"/>
    <property type="match status" value="1"/>
</dbReference>
<reference evidence="14" key="1">
    <citation type="submission" date="2024-01" db="EMBL/GenBank/DDBJ databases">
        <title>Roseobacter fucihabitans sp. nov., isolated from the brown alga Fucus spiralis.</title>
        <authorList>
            <person name="Hahnke S."/>
            <person name="Berger M."/>
            <person name="Schlingloff A."/>
            <person name="Athale I."/>
            <person name="Neumann-Schaal M."/>
            <person name="Adenaya A."/>
            <person name="Poehlein A."/>
            <person name="Daniel R."/>
            <person name="Pertersen J."/>
            <person name="Brinkhoff T."/>
        </authorList>
    </citation>
    <scope>NUCLEOTIDE SEQUENCE [LARGE SCALE GENOMIC DNA]</scope>
    <source>
        <strain evidence="14">B14</strain>
    </source>
</reference>
<dbReference type="Pfam" id="PF03924">
    <property type="entry name" value="CHASE"/>
    <property type="match status" value="1"/>
</dbReference>
<keyword evidence="5 13" id="KW-0808">Transferase</keyword>
<dbReference type="EMBL" id="CP143423">
    <property type="protein sequence ID" value="WVX48448.1"/>
    <property type="molecule type" value="Genomic_DNA"/>
</dbReference>
<evidence type="ECO:0000256" key="7">
    <source>
        <dbReference type="ARBA" id="ARBA00022777"/>
    </source>
</evidence>
<dbReference type="InterPro" id="IPR050351">
    <property type="entry name" value="BphY/WalK/GraS-like"/>
</dbReference>
<evidence type="ECO:0000256" key="2">
    <source>
        <dbReference type="ARBA" id="ARBA00004370"/>
    </source>
</evidence>
<feature type="domain" description="Histidine kinase" evidence="11">
    <location>
        <begin position="363"/>
        <end position="579"/>
    </location>
</feature>
<accession>A0ABZ2BRW9</accession>